<feature type="coiled-coil region" evidence="1">
    <location>
        <begin position="140"/>
        <end position="198"/>
    </location>
</feature>
<sequence length="496" mass="55010">MLREGLVIQEADPTPALIHAGADGTGDDDASRHEQDLSAISVMGSSTQIPILDLSTGGVADTSMMMHDSTERSGSDAGNSATSLMNRNQSVRRTGSQIASLRAAFEQKDAKATGDTPMKRFDRFPVRTYSARAPDTEMDALRLKEQLREANARCVALDEKVRRLEEAAGEGRRYHDRCVKLEKEVEDLELQLQQQNGVGGGNGSTTNGSISAKSLEEASLAMRQLQDLKRSISTATWTGNQVTDSTFAQETQHLHHEVQNWVVNNFRQIKLNKTPAELCARLESVSEPGQMDRLRPVFESYHSDVKLVAIQAVVVSYLIEIFEEPLLFGLPSQGDWRRYLRKTTETLPSVLDSGTFNRWRSFTLDLVKKSGRIQESVDSASRSMSEVICLVLSALTDAIPEDLETRVPSLNTIVKRTISLSHLYRVQRARYEFHLPLPGSHFRAESMEDCSADGDQTVESTVKCATFPYVVKLGDDNGDNPDLSNIVVKAKVFRDC</sequence>
<dbReference type="OrthoDB" id="5328813at2759"/>
<dbReference type="AlphaFoldDB" id="A0A0F4GUY8"/>
<keyword evidence="1" id="KW-0175">Coiled coil</keyword>
<proteinExistence type="predicted"/>
<protein>
    <submittedName>
        <fullName evidence="3">Uncharacterized protein</fullName>
    </submittedName>
</protein>
<feature type="compositionally biased region" description="Polar residues" evidence="2">
    <location>
        <begin position="76"/>
        <end position="96"/>
    </location>
</feature>
<evidence type="ECO:0000256" key="2">
    <source>
        <dbReference type="SAM" id="MobiDB-lite"/>
    </source>
</evidence>
<dbReference type="EMBL" id="LAFY01000292">
    <property type="protein sequence ID" value="KJY01217.1"/>
    <property type="molecule type" value="Genomic_DNA"/>
</dbReference>
<feature type="region of interest" description="Disordered" evidence="2">
    <location>
        <begin position="9"/>
        <end position="33"/>
    </location>
</feature>
<keyword evidence="4" id="KW-1185">Reference proteome</keyword>
<evidence type="ECO:0000313" key="3">
    <source>
        <dbReference type="EMBL" id="KJY01217.1"/>
    </source>
</evidence>
<comment type="caution">
    <text evidence="3">The sequence shown here is derived from an EMBL/GenBank/DDBJ whole genome shotgun (WGS) entry which is preliminary data.</text>
</comment>
<reference evidence="3 4" key="1">
    <citation type="submission" date="2015-03" db="EMBL/GenBank/DDBJ databases">
        <title>RNA-seq based gene annotation and comparative genomics of four Zymoseptoria species reveal species-specific pathogenicity related genes and transposable element activity.</title>
        <authorList>
            <person name="Grandaubert J."/>
            <person name="Bhattacharyya A."/>
            <person name="Stukenbrock E.H."/>
        </authorList>
    </citation>
    <scope>NUCLEOTIDE SEQUENCE [LARGE SCALE GENOMIC DNA]</scope>
    <source>
        <strain evidence="3 4">Zb18110</strain>
    </source>
</reference>
<evidence type="ECO:0000313" key="4">
    <source>
        <dbReference type="Proteomes" id="UP000033647"/>
    </source>
</evidence>
<dbReference type="Proteomes" id="UP000033647">
    <property type="component" value="Unassembled WGS sequence"/>
</dbReference>
<gene>
    <name evidence="3" type="ORF">TI39_contig300g00011</name>
</gene>
<feature type="region of interest" description="Disordered" evidence="2">
    <location>
        <begin position="68"/>
        <end position="96"/>
    </location>
</feature>
<name>A0A0F4GUY8_9PEZI</name>
<evidence type="ECO:0000256" key="1">
    <source>
        <dbReference type="SAM" id="Coils"/>
    </source>
</evidence>
<organism evidence="3 4">
    <name type="scientific">Zymoseptoria brevis</name>
    <dbReference type="NCBI Taxonomy" id="1047168"/>
    <lineage>
        <taxon>Eukaryota</taxon>
        <taxon>Fungi</taxon>
        <taxon>Dikarya</taxon>
        <taxon>Ascomycota</taxon>
        <taxon>Pezizomycotina</taxon>
        <taxon>Dothideomycetes</taxon>
        <taxon>Dothideomycetidae</taxon>
        <taxon>Mycosphaerellales</taxon>
        <taxon>Mycosphaerellaceae</taxon>
        <taxon>Zymoseptoria</taxon>
    </lineage>
</organism>
<dbReference type="STRING" id="1047168.A0A0F4GUY8"/>
<accession>A0A0F4GUY8</accession>